<evidence type="ECO:0000256" key="1">
    <source>
        <dbReference type="ARBA" id="ARBA00005495"/>
    </source>
</evidence>
<dbReference type="GeneID" id="4706881"/>
<name>A1CBW7_ASPCL</name>
<dbReference type="OMA" id="HIKSFCT"/>
<evidence type="ECO:0000313" key="7">
    <source>
        <dbReference type="Proteomes" id="UP000006701"/>
    </source>
</evidence>
<protein>
    <submittedName>
        <fullName evidence="6">DUF636 domain protein</fullName>
    </submittedName>
</protein>
<dbReference type="Gene3D" id="3.90.1590.10">
    <property type="entry name" value="glutathione-dependent formaldehyde- activating enzyme (gfa)"/>
    <property type="match status" value="1"/>
</dbReference>
<dbReference type="EMBL" id="DS027049">
    <property type="protein sequence ID" value="EAW13235.1"/>
    <property type="molecule type" value="Genomic_DNA"/>
</dbReference>
<keyword evidence="4" id="KW-0456">Lyase</keyword>
<keyword evidence="2" id="KW-0479">Metal-binding</keyword>
<evidence type="ECO:0000256" key="4">
    <source>
        <dbReference type="ARBA" id="ARBA00023239"/>
    </source>
</evidence>
<dbReference type="InterPro" id="IPR006913">
    <property type="entry name" value="CENP-V/GFA"/>
</dbReference>
<sequence>MTSTRSGSCLCGAVQYKLAGDPEKLFICHCESCQKATGSAFMANCWYQESQLEITQGQDSIQVYNDKATATGEPLQRSFCGTCGSRLFHRNNSMVEAQYVSVSSGTIDDRDGLEPTIELWQRNRRPWLAPLDGIEKLDQQ</sequence>
<dbReference type="InterPro" id="IPR011057">
    <property type="entry name" value="Mss4-like_sf"/>
</dbReference>
<dbReference type="GO" id="GO:0016846">
    <property type="term" value="F:carbon-sulfur lyase activity"/>
    <property type="evidence" value="ECO:0007669"/>
    <property type="project" value="InterPro"/>
</dbReference>
<accession>A1CBW7</accession>
<evidence type="ECO:0000256" key="3">
    <source>
        <dbReference type="ARBA" id="ARBA00022833"/>
    </source>
</evidence>
<reference evidence="6 7" key="1">
    <citation type="journal article" date="2008" name="PLoS Genet.">
        <title>Genomic islands in the pathogenic filamentous fungus Aspergillus fumigatus.</title>
        <authorList>
            <person name="Fedorova N.D."/>
            <person name="Khaldi N."/>
            <person name="Joardar V.S."/>
            <person name="Maiti R."/>
            <person name="Amedeo P."/>
            <person name="Anderson M.J."/>
            <person name="Crabtree J."/>
            <person name="Silva J.C."/>
            <person name="Badger J.H."/>
            <person name="Albarraq A."/>
            <person name="Angiuoli S."/>
            <person name="Bussey H."/>
            <person name="Bowyer P."/>
            <person name="Cotty P.J."/>
            <person name="Dyer P.S."/>
            <person name="Egan A."/>
            <person name="Galens K."/>
            <person name="Fraser-Liggett C.M."/>
            <person name="Haas B.J."/>
            <person name="Inman J.M."/>
            <person name="Kent R."/>
            <person name="Lemieux S."/>
            <person name="Malavazi I."/>
            <person name="Orvis J."/>
            <person name="Roemer T."/>
            <person name="Ronning C.M."/>
            <person name="Sundaram J.P."/>
            <person name="Sutton G."/>
            <person name="Turner G."/>
            <person name="Venter J.C."/>
            <person name="White O.R."/>
            <person name="Whitty B.R."/>
            <person name="Youngman P."/>
            <person name="Wolfe K.H."/>
            <person name="Goldman G.H."/>
            <person name="Wortman J.R."/>
            <person name="Jiang B."/>
            <person name="Denning D.W."/>
            <person name="Nierman W.C."/>
        </authorList>
    </citation>
    <scope>NUCLEOTIDE SEQUENCE [LARGE SCALE GENOMIC DNA]</scope>
    <source>
        <strain evidence="7">ATCC 1007 / CBS 513.65 / DSM 816 / NCTC 3887 / NRRL 1</strain>
    </source>
</reference>
<dbReference type="Pfam" id="PF04828">
    <property type="entry name" value="GFA"/>
    <property type="match status" value="1"/>
</dbReference>
<gene>
    <name evidence="6" type="ORF">ACLA_016810</name>
</gene>
<dbReference type="HOGENOM" id="CLU_055491_4_0_1"/>
<keyword evidence="7" id="KW-1185">Reference proteome</keyword>
<evidence type="ECO:0000259" key="5">
    <source>
        <dbReference type="PROSITE" id="PS51891"/>
    </source>
</evidence>
<feature type="domain" description="CENP-V/GFA" evidence="5">
    <location>
        <begin position="5"/>
        <end position="128"/>
    </location>
</feature>
<dbReference type="PANTHER" id="PTHR33337">
    <property type="entry name" value="GFA DOMAIN-CONTAINING PROTEIN"/>
    <property type="match status" value="1"/>
</dbReference>
<keyword evidence="3" id="KW-0862">Zinc</keyword>
<dbReference type="PANTHER" id="PTHR33337:SF39">
    <property type="entry name" value="DUF636 DOMAIN PROTEIN (AFU_ORTHOLOGUE AFUA_6G11530)"/>
    <property type="match status" value="1"/>
</dbReference>
<proteinExistence type="inferred from homology"/>
<organism evidence="6 7">
    <name type="scientific">Aspergillus clavatus (strain ATCC 1007 / CBS 513.65 / DSM 816 / NCTC 3887 / NRRL 1 / QM 1276 / 107)</name>
    <dbReference type="NCBI Taxonomy" id="344612"/>
    <lineage>
        <taxon>Eukaryota</taxon>
        <taxon>Fungi</taxon>
        <taxon>Dikarya</taxon>
        <taxon>Ascomycota</taxon>
        <taxon>Pezizomycotina</taxon>
        <taxon>Eurotiomycetes</taxon>
        <taxon>Eurotiomycetidae</taxon>
        <taxon>Eurotiales</taxon>
        <taxon>Aspergillaceae</taxon>
        <taxon>Aspergillus</taxon>
        <taxon>Aspergillus subgen. Fumigati</taxon>
    </lineage>
</organism>
<dbReference type="GO" id="GO:0046872">
    <property type="term" value="F:metal ion binding"/>
    <property type="evidence" value="ECO:0007669"/>
    <property type="project" value="UniProtKB-KW"/>
</dbReference>
<dbReference type="AlphaFoldDB" id="A1CBW7"/>
<dbReference type="OrthoDB" id="406544at2759"/>
<dbReference type="PROSITE" id="PS51891">
    <property type="entry name" value="CENP_V_GFA"/>
    <property type="match status" value="1"/>
</dbReference>
<evidence type="ECO:0000313" key="6">
    <source>
        <dbReference type="EMBL" id="EAW13235.1"/>
    </source>
</evidence>
<dbReference type="eggNOG" id="ENOG502S5AR">
    <property type="taxonomic scope" value="Eukaryota"/>
</dbReference>
<comment type="similarity">
    <text evidence="1">Belongs to the Gfa family.</text>
</comment>
<dbReference type="SUPFAM" id="SSF51316">
    <property type="entry name" value="Mss4-like"/>
    <property type="match status" value="1"/>
</dbReference>
<evidence type="ECO:0000256" key="2">
    <source>
        <dbReference type="ARBA" id="ARBA00022723"/>
    </source>
</evidence>
<dbReference type="Proteomes" id="UP000006701">
    <property type="component" value="Unassembled WGS sequence"/>
</dbReference>
<dbReference type="VEuPathDB" id="FungiDB:ACLA_016810"/>
<dbReference type="KEGG" id="act:ACLA_016810"/>
<dbReference type="RefSeq" id="XP_001274661.1">
    <property type="nucleotide sequence ID" value="XM_001274660.1"/>
</dbReference>